<dbReference type="AlphaFoldDB" id="A0A8W8NEA0"/>
<evidence type="ECO:0008006" key="7">
    <source>
        <dbReference type="Google" id="ProtNLM"/>
    </source>
</evidence>
<keyword evidence="2" id="KW-0694">RNA-binding</keyword>
<keyword evidence="1" id="KW-0863">Zinc-finger</keyword>
<dbReference type="PROSITE" id="PS50158">
    <property type="entry name" value="ZF_CCHC"/>
    <property type="match status" value="1"/>
</dbReference>
<proteinExistence type="predicted"/>
<dbReference type="GO" id="GO:0008270">
    <property type="term" value="F:zinc ion binding"/>
    <property type="evidence" value="ECO:0007669"/>
    <property type="project" value="UniProtKB-KW"/>
</dbReference>
<dbReference type="PANTHER" id="PTHR23147">
    <property type="entry name" value="SERINE/ARGININE RICH SPLICING FACTOR"/>
    <property type="match status" value="1"/>
</dbReference>
<dbReference type="PROSITE" id="PS50102">
    <property type="entry name" value="RRM"/>
    <property type="match status" value="1"/>
</dbReference>
<keyword evidence="1" id="KW-0479">Metal-binding</keyword>
<reference evidence="5" key="1">
    <citation type="submission" date="2022-08" db="UniProtKB">
        <authorList>
            <consortium name="EnsemblMetazoa"/>
        </authorList>
    </citation>
    <scope>IDENTIFICATION</scope>
    <source>
        <strain evidence="5">05x7-T-G4-1.051#20</strain>
    </source>
</reference>
<evidence type="ECO:0000256" key="2">
    <source>
        <dbReference type="PROSITE-ProRule" id="PRU00176"/>
    </source>
</evidence>
<feature type="domain" description="CCHC-type" evidence="4">
    <location>
        <begin position="130"/>
        <end position="146"/>
    </location>
</feature>
<dbReference type="SMART" id="SM00360">
    <property type="entry name" value="RRM"/>
    <property type="match status" value="1"/>
</dbReference>
<dbReference type="InterPro" id="IPR001878">
    <property type="entry name" value="Znf_CCHC"/>
</dbReference>
<sequence length="189" mass="21818">MRVGAILNFLGKEERTYRIMSRYRDSNLEGKIYVGDLSRDACEKDLERAFEYYGRLRNVWVARNPAGFAFVEYEDPRDADDAVRGMDGTTICGSRVRVEHSTGKVRPKPWLRGGRPPRSGGRRPFHPDDKCYECGGRGHYAYDCTRRGRSHRSSKRSRHPHEPLANDLDCLSFQVRLQHTMSELNHTLS</sequence>
<dbReference type="InterPro" id="IPR012677">
    <property type="entry name" value="Nucleotide-bd_a/b_plait_sf"/>
</dbReference>
<dbReference type="Pfam" id="PF00098">
    <property type="entry name" value="zf-CCHC"/>
    <property type="match status" value="1"/>
</dbReference>
<dbReference type="EnsemblMetazoa" id="G5803.3">
    <property type="protein sequence ID" value="G5803.3:cds"/>
    <property type="gene ID" value="G5803"/>
</dbReference>
<dbReference type="GO" id="GO:0003723">
    <property type="term" value="F:RNA binding"/>
    <property type="evidence" value="ECO:0007669"/>
    <property type="project" value="UniProtKB-UniRule"/>
</dbReference>
<organism evidence="5 6">
    <name type="scientific">Magallana gigas</name>
    <name type="common">Pacific oyster</name>
    <name type="synonym">Crassostrea gigas</name>
    <dbReference type="NCBI Taxonomy" id="29159"/>
    <lineage>
        <taxon>Eukaryota</taxon>
        <taxon>Metazoa</taxon>
        <taxon>Spiralia</taxon>
        <taxon>Lophotrochozoa</taxon>
        <taxon>Mollusca</taxon>
        <taxon>Bivalvia</taxon>
        <taxon>Autobranchia</taxon>
        <taxon>Pteriomorphia</taxon>
        <taxon>Ostreida</taxon>
        <taxon>Ostreoidea</taxon>
        <taxon>Ostreidae</taxon>
        <taxon>Magallana</taxon>
    </lineage>
</organism>
<dbReference type="SUPFAM" id="SSF54928">
    <property type="entry name" value="RNA-binding domain, RBD"/>
    <property type="match status" value="1"/>
</dbReference>
<dbReference type="FunFam" id="3.30.70.330:FF:000078">
    <property type="entry name" value="serine/arginine-rich splicing factor 7 isoform X1"/>
    <property type="match status" value="1"/>
</dbReference>
<evidence type="ECO:0000259" key="4">
    <source>
        <dbReference type="PROSITE" id="PS50158"/>
    </source>
</evidence>
<keyword evidence="1" id="KW-0862">Zinc</keyword>
<evidence type="ECO:0000256" key="1">
    <source>
        <dbReference type="PROSITE-ProRule" id="PRU00047"/>
    </source>
</evidence>
<dbReference type="Gene3D" id="3.30.70.330">
    <property type="match status" value="1"/>
</dbReference>
<dbReference type="Pfam" id="PF00076">
    <property type="entry name" value="RRM_1"/>
    <property type="match status" value="1"/>
</dbReference>
<dbReference type="InterPro" id="IPR050907">
    <property type="entry name" value="SRSF"/>
</dbReference>
<evidence type="ECO:0000313" key="6">
    <source>
        <dbReference type="Proteomes" id="UP000005408"/>
    </source>
</evidence>
<feature type="domain" description="RRM" evidence="3">
    <location>
        <begin position="30"/>
        <end position="103"/>
    </location>
</feature>
<dbReference type="SMART" id="SM00343">
    <property type="entry name" value="ZnF_C2HC"/>
    <property type="match status" value="1"/>
</dbReference>
<accession>A0A8W8NEA0</accession>
<keyword evidence="6" id="KW-1185">Reference proteome</keyword>
<dbReference type="Proteomes" id="UP000005408">
    <property type="component" value="Unassembled WGS sequence"/>
</dbReference>
<name>A0A8W8NEA0_MAGGI</name>
<dbReference type="InterPro" id="IPR000504">
    <property type="entry name" value="RRM_dom"/>
</dbReference>
<dbReference type="Gene3D" id="4.10.60.10">
    <property type="entry name" value="Zinc finger, CCHC-type"/>
    <property type="match status" value="1"/>
</dbReference>
<dbReference type="CDD" id="cd12373">
    <property type="entry name" value="RRM_SRSF3_like"/>
    <property type="match status" value="1"/>
</dbReference>
<evidence type="ECO:0000259" key="3">
    <source>
        <dbReference type="PROSITE" id="PS50102"/>
    </source>
</evidence>
<evidence type="ECO:0000313" key="5">
    <source>
        <dbReference type="EnsemblMetazoa" id="G5803.3:cds"/>
    </source>
</evidence>
<protein>
    <recommendedName>
        <fullName evidence="7">Splicing factor, arginine/serine-rich 7</fullName>
    </recommendedName>
</protein>
<dbReference type="InterPro" id="IPR035979">
    <property type="entry name" value="RBD_domain_sf"/>
</dbReference>